<sequence>MKWLIERSFQTGDLGSLIAGGNKTESINQAAINGEPVFTFHTRSKGTADFEALTREISGLEG</sequence>
<reference evidence="1 2" key="1">
    <citation type="submission" date="2014-06" db="EMBL/GenBank/DDBJ databases">
        <title>Whole Genome Sequences of Three Symbiotic Endozoicomonas Bacteria.</title>
        <authorList>
            <person name="Neave M.J."/>
            <person name="Apprill A."/>
            <person name="Voolstra C.R."/>
        </authorList>
    </citation>
    <scope>NUCLEOTIDE SEQUENCE [LARGE SCALE GENOMIC DNA]</scope>
    <source>
        <strain evidence="1 2">DSM 25634</strain>
    </source>
</reference>
<organism evidence="1 2">
    <name type="scientific">Endozoicomonas numazuensis</name>
    <dbReference type="NCBI Taxonomy" id="1137799"/>
    <lineage>
        <taxon>Bacteria</taxon>
        <taxon>Pseudomonadati</taxon>
        <taxon>Pseudomonadota</taxon>
        <taxon>Gammaproteobacteria</taxon>
        <taxon>Oceanospirillales</taxon>
        <taxon>Endozoicomonadaceae</taxon>
        <taxon>Endozoicomonas</taxon>
    </lineage>
</organism>
<accession>A0A081N9A7</accession>
<keyword evidence="2" id="KW-1185">Reference proteome</keyword>
<name>A0A081N9A7_9GAMM</name>
<evidence type="ECO:0000313" key="1">
    <source>
        <dbReference type="EMBL" id="KEQ15030.1"/>
    </source>
</evidence>
<dbReference type="AlphaFoldDB" id="A0A081N9A7"/>
<protein>
    <submittedName>
        <fullName evidence="1">Uncharacterized protein</fullName>
    </submittedName>
</protein>
<gene>
    <name evidence="1" type="ORF">GZ78_24420</name>
</gene>
<dbReference type="EMBL" id="JOKH01000007">
    <property type="protein sequence ID" value="KEQ15030.1"/>
    <property type="molecule type" value="Genomic_DNA"/>
</dbReference>
<proteinExistence type="predicted"/>
<comment type="caution">
    <text evidence="1">The sequence shown here is derived from an EMBL/GenBank/DDBJ whole genome shotgun (WGS) entry which is preliminary data.</text>
</comment>
<dbReference type="STRING" id="1137799.GZ78_24420"/>
<dbReference type="Proteomes" id="UP000028073">
    <property type="component" value="Unassembled WGS sequence"/>
</dbReference>
<evidence type="ECO:0000313" key="2">
    <source>
        <dbReference type="Proteomes" id="UP000028073"/>
    </source>
</evidence>
<dbReference type="RefSeq" id="WP_034841282.1">
    <property type="nucleotide sequence ID" value="NZ_JOKH01000007.1"/>
</dbReference>